<evidence type="ECO:0000313" key="2">
    <source>
        <dbReference type="EMBL" id="MDC3981973.1"/>
    </source>
</evidence>
<evidence type="ECO:0000313" key="3">
    <source>
        <dbReference type="Proteomes" id="UP001151081"/>
    </source>
</evidence>
<evidence type="ECO:0000259" key="1">
    <source>
        <dbReference type="Pfam" id="PF05099"/>
    </source>
</evidence>
<dbReference type="InterPro" id="IPR007791">
    <property type="entry name" value="DjlA_N"/>
</dbReference>
<keyword evidence="3" id="KW-1185">Reference proteome</keyword>
<dbReference type="CDD" id="cd07177">
    <property type="entry name" value="terB_like"/>
    <property type="match status" value="1"/>
</dbReference>
<name>A0A9X3X481_9BACT</name>
<dbReference type="Gene3D" id="1.10.3680.10">
    <property type="entry name" value="TerB-like"/>
    <property type="match status" value="1"/>
</dbReference>
<organism evidence="2 3">
    <name type="scientific">Polyangium jinanense</name>
    <dbReference type="NCBI Taxonomy" id="2829994"/>
    <lineage>
        <taxon>Bacteria</taxon>
        <taxon>Pseudomonadati</taxon>
        <taxon>Myxococcota</taxon>
        <taxon>Polyangia</taxon>
        <taxon>Polyangiales</taxon>
        <taxon>Polyangiaceae</taxon>
        <taxon>Polyangium</taxon>
    </lineage>
</organism>
<dbReference type="EMBL" id="JAGTJJ010000006">
    <property type="protein sequence ID" value="MDC3981973.1"/>
    <property type="molecule type" value="Genomic_DNA"/>
</dbReference>
<proteinExistence type="predicted"/>
<dbReference type="InterPro" id="IPR029024">
    <property type="entry name" value="TerB-like"/>
</dbReference>
<reference evidence="2 3" key="1">
    <citation type="submission" date="2021-04" db="EMBL/GenBank/DDBJ databases">
        <title>Genome analysis of Polyangium sp.</title>
        <authorList>
            <person name="Li Y."/>
            <person name="Wang J."/>
        </authorList>
    </citation>
    <scope>NUCLEOTIDE SEQUENCE [LARGE SCALE GENOMIC DNA]</scope>
    <source>
        <strain evidence="2 3">SDU14</strain>
    </source>
</reference>
<dbReference type="SUPFAM" id="SSF158682">
    <property type="entry name" value="TerB-like"/>
    <property type="match status" value="1"/>
</dbReference>
<dbReference type="AlphaFoldDB" id="A0A9X3X481"/>
<sequence length="127" mass="14446">MREEDMGIVKSLVSVAWADGHYDAKEREMVEGLISAFEATEEQAAEIRSYAAEKKSLDDIPVWDMPFGDRRVLLQHAVLLTYVDGEQHESEKKFVQELCGKLEIEPEEAAKLVEAAEHRAKKFLNLL</sequence>
<comment type="caution">
    <text evidence="2">The sequence shown here is derived from an EMBL/GenBank/DDBJ whole genome shotgun (WGS) entry which is preliminary data.</text>
</comment>
<feature type="domain" description="Co-chaperone DjlA N-terminal" evidence="1">
    <location>
        <begin position="32"/>
        <end position="111"/>
    </location>
</feature>
<dbReference type="Proteomes" id="UP001151081">
    <property type="component" value="Unassembled WGS sequence"/>
</dbReference>
<dbReference type="Pfam" id="PF05099">
    <property type="entry name" value="TerB"/>
    <property type="match status" value="1"/>
</dbReference>
<accession>A0A9X3X481</accession>
<protein>
    <submittedName>
        <fullName evidence="2">TerB family tellurite resistance protein</fullName>
    </submittedName>
</protein>
<gene>
    <name evidence="2" type="ORF">KEG57_15760</name>
</gene>